<keyword evidence="1" id="KW-1133">Transmembrane helix</keyword>
<keyword evidence="4" id="KW-1185">Reference proteome</keyword>
<proteinExistence type="predicted"/>
<dbReference type="OrthoDB" id="695142at2759"/>
<dbReference type="AlphaFoldDB" id="A0A162A461"/>
<evidence type="ECO:0000256" key="1">
    <source>
        <dbReference type="SAM" id="Phobius"/>
    </source>
</evidence>
<reference evidence="2" key="1">
    <citation type="journal article" date="2016" name="Nat. Genet.">
        <title>A high-quality carrot genome assembly provides new insights into carotenoid accumulation and asterid genome evolution.</title>
        <authorList>
            <person name="Iorizzo M."/>
            <person name="Ellison S."/>
            <person name="Senalik D."/>
            <person name="Zeng P."/>
            <person name="Satapoomin P."/>
            <person name="Huang J."/>
            <person name="Bowman M."/>
            <person name="Iovene M."/>
            <person name="Sanseverino W."/>
            <person name="Cavagnaro P."/>
            <person name="Yildiz M."/>
            <person name="Macko-Podgorni A."/>
            <person name="Moranska E."/>
            <person name="Grzebelus E."/>
            <person name="Grzebelus D."/>
            <person name="Ashrafi H."/>
            <person name="Zheng Z."/>
            <person name="Cheng S."/>
            <person name="Spooner D."/>
            <person name="Van Deynze A."/>
            <person name="Simon P."/>
        </authorList>
    </citation>
    <scope>NUCLEOTIDE SEQUENCE [LARGE SCALE GENOMIC DNA]</scope>
    <source>
        <tissue evidence="2">Leaf</tissue>
    </source>
</reference>
<evidence type="ECO:0008006" key="5">
    <source>
        <dbReference type="Google" id="ProtNLM"/>
    </source>
</evidence>
<evidence type="ECO:0000313" key="4">
    <source>
        <dbReference type="Proteomes" id="UP000077755"/>
    </source>
</evidence>
<name>A0A162A461_DAUCS</name>
<feature type="transmembrane region" description="Helical" evidence="1">
    <location>
        <begin position="32"/>
        <end position="59"/>
    </location>
</feature>
<evidence type="ECO:0000313" key="2">
    <source>
        <dbReference type="EMBL" id="KZM95040.1"/>
    </source>
</evidence>
<keyword evidence="1" id="KW-0812">Transmembrane</keyword>
<sequence length="229" mass="24923">MSLASIYKYNTFQNLPEDRYEGEVLAGTCSDIWTGILTVLVVGLAVTGAISLCFPALLLTRDDGHSLPQIKINSFSVTGFNFSSNQVYGNWDFEFVAANFNDGDSMIFAFQHTSVSLLLKNHDVPAYMTNLQPFELGPESLKSHLVGKFSGSSEFLDDSVTKIVANEIMTDGVVKFDVKLEALVKTKLRVGVLVANCDDMGVLISMDTGMGKMVGGTVDCNVEFTANFN</sequence>
<dbReference type="EMBL" id="CP093347">
    <property type="protein sequence ID" value="WOH01525.1"/>
    <property type="molecule type" value="Genomic_DNA"/>
</dbReference>
<organism evidence="2">
    <name type="scientific">Daucus carota subsp. sativus</name>
    <name type="common">Carrot</name>
    <dbReference type="NCBI Taxonomy" id="79200"/>
    <lineage>
        <taxon>Eukaryota</taxon>
        <taxon>Viridiplantae</taxon>
        <taxon>Streptophyta</taxon>
        <taxon>Embryophyta</taxon>
        <taxon>Tracheophyta</taxon>
        <taxon>Spermatophyta</taxon>
        <taxon>Magnoliopsida</taxon>
        <taxon>eudicotyledons</taxon>
        <taxon>Gunneridae</taxon>
        <taxon>Pentapetalae</taxon>
        <taxon>asterids</taxon>
        <taxon>campanulids</taxon>
        <taxon>Apiales</taxon>
        <taxon>Apiaceae</taxon>
        <taxon>Apioideae</taxon>
        <taxon>Scandiceae</taxon>
        <taxon>Daucinae</taxon>
        <taxon>Daucus</taxon>
        <taxon>Daucus sect. Daucus</taxon>
    </lineage>
</organism>
<dbReference type="EMBL" id="LNRQ01000005">
    <property type="protein sequence ID" value="KZM95040.1"/>
    <property type="molecule type" value="Genomic_DNA"/>
</dbReference>
<dbReference type="Gramene" id="KZM95040">
    <property type="protein sequence ID" value="KZM95040"/>
    <property type="gene ID" value="DCAR_018282"/>
</dbReference>
<keyword evidence="1" id="KW-0472">Membrane</keyword>
<gene>
    <name evidence="2" type="ORF">DCAR_018282</name>
    <name evidence="3" type="ORF">DCAR_0520909</name>
</gene>
<protein>
    <recommendedName>
        <fullName evidence="5">Late embryogenesis abundant protein LEA-2 subgroup domain-containing protein</fullName>
    </recommendedName>
</protein>
<dbReference type="Proteomes" id="UP000077755">
    <property type="component" value="Chromosome 5"/>
</dbReference>
<reference evidence="3" key="2">
    <citation type="submission" date="2022-03" db="EMBL/GenBank/DDBJ databases">
        <title>Draft title - Genomic analysis of global carrot germplasm unveils the trajectory of domestication and the origin of high carotenoid orange carrot.</title>
        <authorList>
            <person name="Iorizzo M."/>
            <person name="Ellison S."/>
            <person name="Senalik D."/>
            <person name="Macko-Podgorni A."/>
            <person name="Grzebelus D."/>
            <person name="Bostan H."/>
            <person name="Rolling W."/>
            <person name="Curaba J."/>
            <person name="Simon P."/>
        </authorList>
    </citation>
    <scope>NUCLEOTIDE SEQUENCE</scope>
    <source>
        <tissue evidence="3">Leaf</tissue>
    </source>
</reference>
<dbReference type="KEGG" id="dcr:108222637"/>
<accession>A0A162A461</accession>
<evidence type="ECO:0000313" key="3">
    <source>
        <dbReference type="EMBL" id="WOH01525.1"/>
    </source>
</evidence>